<reference evidence="3" key="4">
    <citation type="submission" date="2021-05" db="UniProtKB">
        <authorList>
            <consortium name="EnsemblPlants"/>
        </authorList>
    </citation>
    <scope>IDENTIFICATION</scope>
    <source>
        <strain evidence="3">cv. B73</strain>
    </source>
</reference>
<sequence length="167" mass="18777">MGRDATLEKQGGHAMGSGRTEAGTRGTAQRVGRGEVRASWGRDVRIREEPCGQPWRWAEGLEQREEFRLGREIRARAATVRLHGEPGEQGEPAAGAAGSRRAMAGAPASTNRDRVRRILGRVEEMLGRSRAPVTGARRSYRQRLRTSAWKPWLLLRRLEKNTRAMRR</sequence>
<evidence type="ECO:0000256" key="1">
    <source>
        <dbReference type="SAM" id="MobiDB-lite"/>
    </source>
</evidence>
<accession>A0A3L6DQU1</accession>
<dbReference type="Proteomes" id="UP000007305">
    <property type="component" value="Chromosome 8"/>
</dbReference>
<dbReference type="EMBL" id="NCVQ01000009">
    <property type="protein sequence ID" value="PWZ10167.1"/>
    <property type="molecule type" value="Genomic_DNA"/>
</dbReference>
<reference evidence="2" key="2">
    <citation type="journal article" date="2018" name="Nat. Genet.">
        <title>Extensive intraspecific gene order and gene structural variations between Mo17 and other maize genomes.</title>
        <authorList>
            <person name="Sun S."/>
            <person name="Zhou Y."/>
            <person name="Chen J."/>
            <person name="Shi J."/>
            <person name="Zhao H."/>
            <person name="Zhao H."/>
            <person name="Song W."/>
            <person name="Zhang M."/>
            <person name="Cui Y."/>
            <person name="Dong X."/>
            <person name="Liu H."/>
            <person name="Ma X."/>
            <person name="Jiao Y."/>
            <person name="Wang B."/>
            <person name="Wei X."/>
            <person name="Stein J.C."/>
            <person name="Glaubitz J.C."/>
            <person name="Lu F."/>
            <person name="Yu G."/>
            <person name="Liang C."/>
            <person name="Fengler K."/>
            <person name="Li B."/>
            <person name="Rafalski A."/>
            <person name="Schnable P.S."/>
            <person name="Ware D.H."/>
            <person name="Buckler E.S."/>
            <person name="Lai J."/>
        </authorList>
    </citation>
    <scope>NUCLEOTIDE SEQUENCE [LARGE SCALE GENOMIC DNA]</scope>
    <source>
        <tissue evidence="2">Seedling</tissue>
    </source>
</reference>
<protein>
    <submittedName>
        <fullName evidence="2 3">Uncharacterized protein</fullName>
    </submittedName>
</protein>
<reference evidence="3" key="3">
    <citation type="submission" date="2019-07" db="EMBL/GenBank/DDBJ databases">
        <authorList>
            <person name="Seetharam A."/>
            <person name="Woodhouse M."/>
            <person name="Cannon E."/>
        </authorList>
    </citation>
    <scope>NUCLEOTIDE SEQUENCE [LARGE SCALE GENOMIC DNA]</scope>
    <source>
        <strain evidence="3">cv. B73</strain>
    </source>
</reference>
<feature type="region of interest" description="Disordered" evidence="1">
    <location>
        <begin position="79"/>
        <end position="111"/>
    </location>
</feature>
<feature type="compositionally biased region" description="Basic and acidic residues" evidence="1">
    <location>
        <begin position="1"/>
        <end position="11"/>
    </location>
</feature>
<evidence type="ECO:0000313" key="2">
    <source>
        <dbReference type="EMBL" id="PWZ10167.1"/>
    </source>
</evidence>
<feature type="compositionally biased region" description="Low complexity" evidence="1">
    <location>
        <begin position="89"/>
        <end position="109"/>
    </location>
</feature>
<dbReference type="EnsemblPlants" id="Zm00001eb342770_T001">
    <property type="protein sequence ID" value="Zm00001eb342770_P001"/>
    <property type="gene ID" value="Zm00001eb342770"/>
</dbReference>
<gene>
    <name evidence="2" type="ORF">Zm00014a_021653</name>
</gene>
<proteinExistence type="predicted"/>
<keyword evidence="4" id="KW-1185">Reference proteome</keyword>
<dbReference type="AlphaFoldDB" id="A0A3L6DQU1"/>
<evidence type="ECO:0000313" key="4">
    <source>
        <dbReference type="Proteomes" id="UP000007305"/>
    </source>
</evidence>
<organism evidence="2">
    <name type="scientific">Zea mays</name>
    <name type="common">Maize</name>
    <dbReference type="NCBI Taxonomy" id="4577"/>
    <lineage>
        <taxon>Eukaryota</taxon>
        <taxon>Viridiplantae</taxon>
        <taxon>Streptophyta</taxon>
        <taxon>Embryophyta</taxon>
        <taxon>Tracheophyta</taxon>
        <taxon>Spermatophyta</taxon>
        <taxon>Magnoliopsida</taxon>
        <taxon>Liliopsida</taxon>
        <taxon>Poales</taxon>
        <taxon>Poaceae</taxon>
        <taxon>PACMAD clade</taxon>
        <taxon>Panicoideae</taxon>
        <taxon>Andropogonodae</taxon>
        <taxon>Andropogoneae</taxon>
        <taxon>Tripsacinae</taxon>
        <taxon>Zea</taxon>
    </lineage>
</organism>
<name>A0A3L6DQU1_MAIZE</name>
<dbReference type="Proteomes" id="UP000251960">
    <property type="component" value="Chromosome 8"/>
</dbReference>
<evidence type="ECO:0000313" key="3">
    <source>
        <dbReference type="EnsemblPlants" id="Zm00001eb342770_P001"/>
    </source>
</evidence>
<feature type="region of interest" description="Disordered" evidence="1">
    <location>
        <begin position="1"/>
        <end position="36"/>
    </location>
</feature>
<reference evidence="4" key="1">
    <citation type="journal article" date="2009" name="Science">
        <title>The B73 maize genome: complexity, diversity, and dynamics.</title>
        <authorList>
            <person name="Schnable P.S."/>
            <person name="Ware D."/>
            <person name="Fulton R.S."/>
            <person name="Stein J.C."/>
            <person name="Wei F."/>
            <person name="Pasternak S."/>
            <person name="Liang C."/>
            <person name="Zhang J."/>
            <person name="Fulton L."/>
            <person name="Graves T.A."/>
            <person name="Minx P."/>
            <person name="Reily A.D."/>
            <person name="Courtney L."/>
            <person name="Kruchowski S.S."/>
            <person name="Tomlinson C."/>
            <person name="Strong C."/>
            <person name="Delehaunty K."/>
            <person name="Fronick C."/>
            <person name="Courtney B."/>
            <person name="Rock S.M."/>
            <person name="Belter E."/>
            <person name="Du F."/>
            <person name="Kim K."/>
            <person name="Abbott R.M."/>
            <person name="Cotton M."/>
            <person name="Levy A."/>
            <person name="Marchetto P."/>
            <person name="Ochoa K."/>
            <person name="Jackson S.M."/>
            <person name="Gillam B."/>
            <person name="Chen W."/>
            <person name="Yan L."/>
            <person name="Higginbotham J."/>
            <person name="Cardenas M."/>
            <person name="Waligorski J."/>
            <person name="Applebaum E."/>
            <person name="Phelps L."/>
            <person name="Falcone J."/>
            <person name="Kanchi K."/>
            <person name="Thane T."/>
            <person name="Scimone A."/>
            <person name="Thane N."/>
            <person name="Henke J."/>
            <person name="Wang T."/>
            <person name="Ruppert J."/>
            <person name="Shah N."/>
            <person name="Rotter K."/>
            <person name="Hodges J."/>
            <person name="Ingenthron E."/>
            <person name="Cordes M."/>
            <person name="Kohlberg S."/>
            <person name="Sgro J."/>
            <person name="Delgado B."/>
            <person name="Mead K."/>
            <person name="Chinwalla A."/>
            <person name="Leonard S."/>
            <person name="Crouse K."/>
            <person name="Collura K."/>
            <person name="Kudrna D."/>
            <person name="Currie J."/>
            <person name="He R."/>
            <person name="Angelova A."/>
            <person name="Rajasekar S."/>
            <person name="Mueller T."/>
            <person name="Lomeli R."/>
            <person name="Scara G."/>
            <person name="Ko A."/>
            <person name="Delaney K."/>
            <person name="Wissotski M."/>
            <person name="Lopez G."/>
            <person name="Campos D."/>
            <person name="Braidotti M."/>
            <person name="Ashley E."/>
            <person name="Golser W."/>
            <person name="Kim H."/>
            <person name="Lee S."/>
            <person name="Lin J."/>
            <person name="Dujmic Z."/>
            <person name="Kim W."/>
            <person name="Talag J."/>
            <person name="Zuccolo A."/>
            <person name="Fan C."/>
            <person name="Sebastian A."/>
            <person name="Kramer M."/>
            <person name="Spiegel L."/>
            <person name="Nascimento L."/>
            <person name="Zutavern T."/>
            <person name="Miller B."/>
            <person name="Ambroise C."/>
            <person name="Muller S."/>
            <person name="Spooner W."/>
            <person name="Narechania A."/>
            <person name="Ren L."/>
            <person name="Wei S."/>
            <person name="Kumari S."/>
            <person name="Faga B."/>
            <person name="Levy M.J."/>
            <person name="McMahan L."/>
            <person name="Van Buren P."/>
            <person name="Vaughn M.W."/>
            <person name="Ying K."/>
            <person name="Yeh C.-T."/>
            <person name="Emrich S.J."/>
            <person name="Jia Y."/>
            <person name="Kalyanaraman A."/>
            <person name="Hsia A.-P."/>
            <person name="Barbazuk W.B."/>
            <person name="Baucom R.S."/>
            <person name="Brutnell T.P."/>
            <person name="Carpita N.C."/>
            <person name="Chaparro C."/>
            <person name="Chia J.-M."/>
            <person name="Deragon J.-M."/>
            <person name="Estill J.C."/>
            <person name="Fu Y."/>
            <person name="Jeddeloh J.A."/>
            <person name="Han Y."/>
            <person name="Lee H."/>
            <person name="Li P."/>
            <person name="Lisch D.R."/>
            <person name="Liu S."/>
            <person name="Liu Z."/>
            <person name="Nagel D.H."/>
            <person name="McCann M.C."/>
            <person name="SanMiguel P."/>
            <person name="Myers A.M."/>
            <person name="Nettleton D."/>
            <person name="Nguyen J."/>
            <person name="Penning B.W."/>
            <person name="Ponnala L."/>
            <person name="Schneider K.L."/>
            <person name="Schwartz D.C."/>
            <person name="Sharma A."/>
            <person name="Soderlund C."/>
            <person name="Springer N.M."/>
            <person name="Sun Q."/>
            <person name="Wang H."/>
            <person name="Waterman M."/>
            <person name="Westerman R."/>
            <person name="Wolfgruber T.K."/>
            <person name="Yang L."/>
            <person name="Yu Y."/>
            <person name="Zhang L."/>
            <person name="Zhou S."/>
            <person name="Zhu Q."/>
            <person name="Bennetzen J.L."/>
            <person name="Dawe R.K."/>
            <person name="Jiang J."/>
            <person name="Jiang N."/>
            <person name="Presting G.G."/>
            <person name="Wessler S.R."/>
            <person name="Aluru S."/>
            <person name="Martienssen R.A."/>
            <person name="Clifton S.W."/>
            <person name="McCombie W.R."/>
            <person name="Wing R.A."/>
            <person name="Wilson R.K."/>
        </authorList>
    </citation>
    <scope>NUCLEOTIDE SEQUENCE [LARGE SCALE GENOMIC DNA]</scope>
    <source>
        <strain evidence="4">cv. B73</strain>
    </source>
</reference>
<accession>A0A804QP83</accession>
<dbReference type="Gramene" id="Zm00001eb342770_T001">
    <property type="protein sequence ID" value="Zm00001eb342770_P001"/>
    <property type="gene ID" value="Zm00001eb342770"/>
</dbReference>